<dbReference type="SUPFAM" id="SSF52047">
    <property type="entry name" value="RNI-like"/>
    <property type="match status" value="1"/>
</dbReference>
<dbReference type="InterPro" id="IPR032675">
    <property type="entry name" value="LRR_dom_sf"/>
</dbReference>
<dbReference type="Proteomes" id="UP000821837">
    <property type="component" value="Chromosome 11"/>
</dbReference>
<sequence>MAEWRPSSAFLQELGFPEGSTKCIDIASGLVLFCNRSATRRCDLMDRVPDVNKVLWCLGLQIRDDPRDELGEASVAVIRRLSRKFLGAVLESDAGLTALAVLLFLFVEHRCIVAVEMLDVVAKNRAVLFSLGKIGTLKRLRIVADPDEWSQGVDGLVAFLQSVVVTGGAQLRFISGDYNPDYRKSLLHNLLGHNECKLTALDLIGLTTTANRAKTLLSALEKNNSVTELAVASLVFGPNRRERSVQFVTYLRRKKATLRKLWFDASGVNEGESLDLMRTLVQAICEMPSLEELKAY</sequence>
<keyword evidence="2" id="KW-1185">Reference proteome</keyword>
<protein>
    <submittedName>
        <fullName evidence="1">Uncharacterized protein</fullName>
    </submittedName>
</protein>
<evidence type="ECO:0000313" key="2">
    <source>
        <dbReference type="Proteomes" id="UP000821837"/>
    </source>
</evidence>
<dbReference type="EMBL" id="JABSTV010001247">
    <property type="protein sequence ID" value="KAH7972141.1"/>
    <property type="molecule type" value="Genomic_DNA"/>
</dbReference>
<evidence type="ECO:0000313" key="1">
    <source>
        <dbReference type="EMBL" id="KAH7972141.1"/>
    </source>
</evidence>
<name>A0A9D4Q9C8_RHISA</name>
<gene>
    <name evidence="1" type="ORF">HPB52_007829</name>
</gene>
<reference evidence="1" key="1">
    <citation type="journal article" date="2020" name="Cell">
        <title>Large-Scale Comparative Analyses of Tick Genomes Elucidate Their Genetic Diversity and Vector Capacities.</title>
        <authorList>
            <consortium name="Tick Genome and Microbiome Consortium (TIGMIC)"/>
            <person name="Jia N."/>
            <person name="Wang J."/>
            <person name="Shi W."/>
            <person name="Du L."/>
            <person name="Sun Y."/>
            <person name="Zhan W."/>
            <person name="Jiang J.F."/>
            <person name="Wang Q."/>
            <person name="Zhang B."/>
            <person name="Ji P."/>
            <person name="Bell-Sakyi L."/>
            <person name="Cui X.M."/>
            <person name="Yuan T.T."/>
            <person name="Jiang B.G."/>
            <person name="Yang W.F."/>
            <person name="Lam T.T."/>
            <person name="Chang Q.C."/>
            <person name="Ding S.J."/>
            <person name="Wang X.J."/>
            <person name="Zhu J.G."/>
            <person name="Ruan X.D."/>
            <person name="Zhao L."/>
            <person name="Wei J.T."/>
            <person name="Ye R.Z."/>
            <person name="Que T.C."/>
            <person name="Du C.H."/>
            <person name="Zhou Y.H."/>
            <person name="Cheng J.X."/>
            <person name="Dai P.F."/>
            <person name="Guo W.B."/>
            <person name="Han X.H."/>
            <person name="Huang E.J."/>
            <person name="Li L.F."/>
            <person name="Wei W."/>
            <person name="Gao Y.C."/>
            <person name="Liu J.Z."/>
            <person name="Shao H.Z."/>
            <person name="Wang X."/>
            <person name="Wang C.C."/>
            <person name="Yang T.C."/>
            <person name="Huo Q.B."/>
            <person name="Li W."/>
            <person name="Chen H.Y."/>
            <person name="Chen S.E."/>
            <person name="Zhou L.G."/>
            <person name="Ni X.B."/>
            <person name="Tian J.H."/>
            <person name="Sheng Y."/>
            <person name="Liu T."/>
            <person name="Pan Y.S."/>
            <person name="Xia L.Y."/>
            <person name="Li J."/>
            <person name="Zhao F."/>
            <person name="Cao W.C."/>
        </authorList>
    </citation>
    <scope>NUCLEOTIDE SEQUENCE</scope>
    <source>
        <strain evidence="1">Rsan-2018</strain>
    </source>
</reference>
<reference evidence="1" key="2">
    <citation type="submission" date="2021-09" db="EMBL/GenBank/DDBJ databases">
        <authorList>
            <person name="Jia N."/>
            <person name="Wang J."/>
            <person name="Shi W."/>
            <person name="Du L."/>
            <person name="Sun Y."/>
            <person name="Zhan W."/>
            <person name="Jiang J."/>
            <person name="Wang Q."/>
            <person name="Zhang B."/>
            <person name="Ji P."/>
            <person name="Sakyi L.B."/>
            <person name="Cui X."/>
            <person name="Yuan T."/>
            <person name="Jiang B."/>
            <person name="Yang W."/>
            <person name="Lam T.T.-Y."/>
            <person name="Chang Q."/>
            <person name="Ding S."/>
            <person name="Wang X."/>
            <person name="Zhu J."/>
            <person name="Ruan X."/>
            <person name="Zhao L."/>
            <person name="Wei J."/>
            <person name="Que T."/>
            <person name="Du C."/>
            <person name="Cheng J."/>
            <person name="Dai P."/>
            <person name="Han X."/>
            <person name="Huang E."/>
            <person name="Gao Y."/>
            <person name="Liu J."/>
            <person name="Shao H."/>
            <person name="Ye R."/>
            <person name="Li L."/>
            <person name="Wei W."/>
            <person name="Wang X."/>
            <person name="Wang C."/>
            <person name="Huo Q."/>
            <person name="Li W."/>
            <person name="Guo W."/>
            <person name="Chen H."/>
            <person name="Chen S."/>
            <person name="Zhou L."/>
            <person name="Zhou L."/>
            <person name="Ni X."/>
            <person name="Tian J."/>
            <person name="Zhou Y."/>
            <person name="Sheng Y."/>
            <person name="Liu T."/>
            <person name="Pan Y."/>
            <person name="Xia L."/>
            <person name="Li J."/>
            <person name="Zhao F."/>
            <person name="Cao W."/>
        </authorList>
    </citation>
    <scope>NUCLEOTIDE SEQUENCE</scope>
    <source>
        <strain evidence="1">Rsan-2018</strain>
        <tissue evidence="1">Larvae</tissue>
    </source>
</reference>
<accession>A0A9D4Q9C8</accession>
<dbReference type="Gene3D" id="3.80.10.10">
    <property type="entry name" value="Ribonuclease Inhibitor"/>
    <property type="match status" value="1"/>
</dbReference>
<dbReference type="AlphaFoldDB" id="A0A9D4Q9C8"/>
<comment type="caution">
    <text evidence="1">The sequence shown here is derived from an EMBL/GenBank/DDBJ whole genome shotgun (WGS) entry which is preliminary data.</text>
</comment>
<organism evidence="1 2">
    <name type="scientific">Rhipicephalus sanguineus</name>
    <name type="common">Brown dog tick</name>
    <name type="synonym">Ixodes sanguineus</name>
    <dbReference type="NCBI Taxonomy" id="34632"/>
    <lineage>
        <taxon>Eukaryota</taxon>
        <taxon>Metazoa</taxon>
        <taxon>Ecdysozoa</taxon>
        <taxon>Arthropoda</taxon>
        <taxon>Chelicerata</taxon>
        <taxon>Arachnida</taxon>
        <taxon>Acari</taxon>
        <taxon>Parasitiformes</taxon>
        <taxon>Ixodida</taxon>
        <taxon>Ixodoidea</taxon>
        <taxon>Ixodidae</taxon>
        <taxon>Rhipicephalinae</taxon>
        <taxon>Rhipicephalus</taxon>
        <taxon>Rhipicephalus</taxon>
    </lineage>
</organism>
<proteinExistence type="predicted"/>